<dbReference type="CDD" id="cd08249">
    <property type="entry name" value="enoyl_reductase_like"/>
    <property type="match status" value="1"/>
</dbReference>
<accession>A0A9P8UMF8</accession>
<protein>
    <submittedName>
        <fullName evidence="4">Chaperonin 10-like protein</fullName>
    </submittedName>
</protein>
<feature type="domain" description="Enoyl reductase (ER)" evidence="3">
    <location>
        <begin position="13"/>
        <end position="335"/>
    </location>
</feature>
<keyword evidence="2" id="KW-0560">Oxidoreductase</keyword>
<dbReference type="PANTHER" id="PTHR45348:SF2">
    <property type="entry name" value="ZINC-TYPE ALCOHOL DEHYDROGENASE-LIKE PROTEIN C2E1P3.01"/>
    <property type="match status" value="1"/>
</dbReference>
<evidence type="ECO:0000256" key="1">
    <source>
        <dbReference type="ARBA" id="ARBA00008072"/>
    </source>
</evidence>
<keyword evidence="5" id="KW-1185">Reference proteome</keyword>
<dbReference type="Proteomes" id="UP000758603">
    <property type="component" value="Unassembled WGS sequence"/>
</dbReference>
<proteinExistence type="inferred from homology"/>
<evidence type="ECO:0000259" key="3">
    <source>
        <dbReference type="SMART" id="SM00829"/>
    </source>
</evidence>
<name>A0A9P8UMF8_9PEZI</name>
<dbReference type="SUPFAM" id="SSF50129">
    <property type="entry name" value="GroES-like"/>
    <property type="match status" value="1"/>
</dbReference>
<dbReference type="GO" id="GO:0016651">
    <property type="term" value="F:oxidoreductase activity, acting on NAD(P)H"/>
    <property type="evidence" value="ECO:0007669"/>
    <property type="project" value="InterPro"/>
</dbReference>
<sequence length="337" mass="35680">MPSNKAAYLTAEKTTLEVKPAPYPELKENGVIVRTRAVALNPVDWAQQALGPEVFTWLKFPAILGYDVAGEVVDVGSDITRFKVGDRVAGHATGCYQEFVLVEEHCASILPAAISFEQAAVLPLCLGVAAKTLFHPEYLALEPPCLNPKPTGKTVLVWGGSTSVGCNAIQLAKAAGYEVITTASPANFEYVKKLGASHVFDYNSSTVKDDLVAAVKGKTVAGTIANGGFISEQFPAIVEACAAVALSSPENCKLIPLTMVPRFPLPGGVETKFVDVWQGDKDLASSIFNRYLPGALEDGSFVPAPPPQVVGHGLESVQKAIDLLQKGVSAKKIVVTF</sequence>
<dbReference type="SMART" id="SM00829">
    <property type="entry name" value="PKS_ER"/>
    <property type="match status" value="1"/>
</dbReference>
<dbReference type="InterPro" id="IPR020843">
    <property type="entry name" value="ER"/>
</dbReference>
<gene>
    <name evidence="4" type="ORF">BKA67DRAFT_592762</name>
</gene>
<dbReference type="OrthoDB" id="3509362at2759"/>
<comment type="similarity">
    <text evidence="1">Belongs to the zinc-containing alcohol dehydrogenase family.</text>
</comment>
<dbReference type="AlphaFoldDB" id="A0A9P8UMF8"/>
<dbReference type="PANTHER" id="PTHR45348">
    <property type="entry name" value="HYPOTHETICAL OXIDOREDUCTASE (EUROFUNG)"/>
    <property type="match status" value="1"/>
</dbReference>
<organism evidence="4 5">
    <name type="scientific">Truncatella angustata</name>
    <dbReference type="NCBI Taxonomy" id="152316"/>
    <lineage>
        <taxon>Eukaryota</taxon>
        <taxon>Fungi</taxon>
        <taxon>Dikarya</taxon>
        <taxon>Ascomycota</taxon>
        <taxon>Pezizomycotina</taxon>
        <taxon>Sordariomycetes</taxon>
        <taxon>Xylariomycetidae</taxon>
        <taxon>Amphisphaeriales</taxon>
        <taxon>Sporocadaceae</taxon>
        <taxon>Truncatella</taxon>
    </lineage>
</organism>
<dbReference type="RefSeq" id="XP_045959058.1">
    <property type="nucleotide sequence ID" value="XM_046104867.1"/>
</dbReference>
<reference evidence="4" key="1">
    <citation type="journal article" date="2021" name="Nat. Commun.">
        <title>Genetic determinants of endophytism in the Arabidopsis root mycobiome.</title>
        <authorList>
            <person name="Mesny F."/>
            <person name="Miyauchi S."/>
            <person name="Thiergart T."/>
            <person name="Pickel B."/>
            <person name="Atanasova L."/>
            <person name="Karlsson M."/>
            <person name="Huettel B."/>
            <person name="Barry K.W."/>
            <person name="Haridas S."/>
            <person name="Chen C."/>
            <person name="Bauer D."/>
            <person name="Andreopoulos W."/>
            <person name="Pangilinan J."/>
            <person name="LaButti K."/>
            <person name="Riley R."/>
            <person name="Lipzen A."/>
            <person name="Clum A."/>
            <person name="Drula E."/>
            <person name="Henrissat B."/>
            <person name="Kohler A."/>
            <person name="Grigoriev I.V."/>
            <person name="Martin F.M."/>
            <person name="Hacquard S."/>
        </authorList>
    </citation>
    <scope>NUCLEOTIDE SEQUENCE</scope>
    <source>
        <strain evidence="4">MPI-SDFR-AT-0073</strain>
    </source>
</reference>
<dbReference type="Gene3D" id="3.90.180.10">
    <property type="entry name" value="Medium-chain alcohol dehydrogenases, catalytic domain"/>
    <property type="match status" value="1"/>
</dbReference>
<dbReference type="Pfam" id="PF00107">
    <property type="entry name" value="ADH_zinc_N"/>
    <property type="match status" value="1"/>
</dbReference>
<dbReference type="EMBL" id="JAGPXC010000004">
    <property type="protein sequence ID" value="KAH6654788.1"/>
    <property type="molecule type" value="Genomic_DNA"/>
</dbReference>
<dbReference type="InterPro" id="IPR011032">
    <property type="entry name" value="GroES-like_sf"/>
</dbReference>
<dbReference type="InterPro" id="IPR013154">
    <property type="entry name" value="ADH-like_N"/>
</dbReference>
<dbReference type="InterPro" id="IPR013149">
    <property type="entry name" value="ADH-like_C"/>
</dbReference>
<dbReference type="Gene3D" id="3.40.50.720">
    <property type="entry name" value="NAD(P)-binding Rossmann-like Domain"/>
    <property type="match status" value="1"/>
</dbReference>
<evidence type="ECO:0000256" key="2">
    <source>
        <dbReference type="ARBA" id="ARBA00023002"/>
    </source>
</evidence>
<evidence type="ECO:0000313" key="5">
    <source>
        <dbReference type="Proteomes" id="UP000758603"/>
    </source>
</evidence>
<dbReference type="InterPro" id="IPR047122">
    <property type="entry name" value="Trans-enoyl_RdTase-like"/>
</dbReference>
<dbReference type="GeneID" id="70133758"/>
<dbReference type="SUPFAM" id="SSF51735">
    <property type="entry name" value="NAD(P)-binding Rossmann-fold domains"/>
    <property type="match status" value="1"/>
</dbReference>
<dbReference type="Pfam" id="PF08240">
    <property type="entry name" value="ADH_N"/>
    <property type="match status" value="1"/>
</dbReference>
<evidence type="ECO:0000313" key="4">
    <source>
        <dbReference type="EMBL" id="KAH6654788.1"/>
    </source>
</evidence>
<comment type="caution">
    <text evidence="4">The sequence shown here is derived from an EMBL/GenBank/DDBJ whole genome shotgun (WGS) entry which is preliminary data.</text>
</comment>
<dbReference type="InterPro" id="IPR036291">
    <property type="entry name" value="NAD(P)-bd_dom_sf"/>
</dbReference>